<protein>
    <submittedName>
        <fullName evidence="1">Uncharacterized protein</fullName>
    </submittedName>
</protein>
<evidence type="ECO:0000313" key="1">
    <source>
        <dbReference type="EMBL" id="KAL3670254.1"/>
    </source>
</evidence>
<reference evidence="1 2" key="1">
    <citation type="submission" date="2024-09" db="EMBL/GenBank/DDBJ databases">
        <title>Genome sequencing and assembly of Phytophthora oleae, isolate VK10A, causative agent of rot of olive drupes.</title>
        <authorList>
            <person name="Conti Taguali S."/>
            <person name="Riolo M."/>
            <person name="La Spada F."/>
            <person name="Cacciola S.O."/>
            <person name="Dionisio G."/>
        </authorList>
    </citation>
    <scope>NUCLEOTIDE SEQUENCE [LARGE SCALE GENOMIC DNA]</scope>
    <source>
        <strain evidence="1 2">VK10A</strain>
    </source>
</reference>
<dbReference type="AlphaFoldDB" id="A0ABD3FX98"/>
<gene>
    <name evidence="1" type="ORF">V7S43_004567</name>
</gene>
<sequence>MSQELEGLEKLPSLPFMNDYDLGQYYYMRKCYDEYYTLVKRMLDEDEDSITVTGTPGIGKSIFYVFFYKRLEKEMKENNMWIIAVAYKGDELNSAIGYKDNDDNAEEFLSEEEVSDFIRAARKVKKSVILEHGKRIKTDLASSFVVEQLEKRMLELEDGDCE</sequence>
<keyword evidence="2" id="KW-1185">Reference proteome</keyword>
<accession>A0ABD3FX98</accession>
<organism evidence="1 2">
    <name type="scientific">Phytophthora oleae</name>
    <dbReference type="NCBI Taxonomy" id="2107226"/>
    <lineage>
        <taxon>Eukaryota</taxon>
        <taxon>Sar</taxon>
        <taxon>Stramenopiles</taxon>
        <taxon>Oomycota</taxon>
        <taxon>Peronosporomycetes</taxon>
        <taxon>Peronosporales</taxon>
        <taxon>Peronosporaceae</taxon>
        <taxon>Phytophthora</taxon>
    </lineage>
</organism>
<dbReference type="EMBL" id="JBIMZQ010000007">
    <property type="protein sequence ID" value="KAL3670254.1"/>
    <property type="molecule type" value="Genomic_DNA"/>
</dbReference>
<evidence type="ECO:0000313" key="2">
    <source>
        <dbReference type="Proteomes" id="UP001632037"/>
    </source>
</evidence>
<name>A0ABD3FX98_9STRA</name>
<comment type="caution">
    <text evidence="1">The sequence shown here is derived from an EMBL/GenBank/DDBJ whole genome shotgun (WGS) entry which is preliminary data.</text>
</comment>
<dbReference type="Proteomes" id="UP001632037">
    <property type="component" value="Unassembled WGS sequence"/>
</dbReference>
<proteinExistence type="predicted"/>